<dbReference type="Proteomes" id="UP001500575">
    <property type="component" value="Unassembled WGS sequence"/>
</dbReference>
<organism evidence="3 4">
    <name type="scientific">Nocardioides bigeumensis</name>
    <dbReference type="NCBI Taxonomy" id="433657"/>
    <lineage>
        <taxon>Bacteria</taxon>
        <taxon>Bacillati</taxon>
        <taxon>Actinomycetota</taxon>
        <taxon>Actinomycetes</taxon>
        <taxon>Propionibacteriales</taxon>
        <taxon>Nocardioidaceae</taxon>
        <taxon>Nocardioides</taxon>
    </lineage>
</organism>
<evidence type="ECO:0000313" key="3">
    <source>
        <dbReference type="EMBL" id="GAA2132920.1"/>
    </source>
</evidence>
<evidence type="ECO:0000259" key="2">
    <source>
        <dbReference type="SMART" id="SM00382"/>
    </source>
</evidence>
<dbReference type="RefSeq" id="WP_344305390.1">
    <property type="nucleotide sequence ID" value="NZ_BAAAQQ010000013.1"/>
</dbReference>
<dbReference type="SUPFAM" id="SSF52540">
    <property type="entry name" value="P-loop containing nucleoside triphosphate hydrolases"/>
    <property type="match status" value="1"/>
</dbReference>
<dbReference type="InterPro" id="IPR027417">
    <property type="entry name" value="P-loop_NTPase"/>
</dbReference>
<dbReference type="SMART" id="SM00382">
    <property type="entry name" value="AAA"/>
    <property type="match status" value="1"/>
</dbReference>
<gene>
    <name evidence="3" type="ORF">GCM10009843_37880</name>
</gene>
<comment type="caution">
    <text evidence="3">The sequence shown here is derived from an EMBL/GenBank/DDBJ whole genome shotgun (WGS) entry which is preliminary data.</text>
</comment>
<dbReference type="EMBL" id="BAAAQQ010000013">
    <property type="protein sequence ID" value="GAA2132920.1"/>
    <property type="molecule type" value="Genomic_DNA"/>
</dbReference>
<keyword evidence="3" id="KW-0067">ATP-binding</keyword>
<proteinExistence type="predicted"/>
<keyword evidence="3" id="KW-0547">Nucleotide-binding</keyword>
<accession>A0ABP5KIG0</accession>
<evidence type="ECO:0000313" key="4">
    <source>
        <dbReference type="Proteomes" id="UP001500575"/>
    </source>
</evidence>
<protein>
    <submittedName>
        <fullName evidence="3">ATP-binding protein</fullName>
    </submittedName>
</protein>
<feature type="region of interest" description="Disordered" evidence="1">
    <location>
        <begin position="1"/>
        <end position="20"/>
    </location>
</feature>
<dbReference type="InterPro" id="IPR041664">
    <property type="entry name" value="AAA_16"/>
</dbReference>
<evidence type="ECO:0000256" key="1">
    <source>
        <dbReference type="SAM" id="MobiDB-lite"/>
    </source>
</evidence>
<dbReference type="Pfam" id="PF13191">
    <property type="entry name" value="AAA_16"/>
    <property type="match status" value="1"/>
</dbReference>
<dbReference type="Gene3D" id="3.40.50.300">
    <property type="entry name" value="P-loop containing nucleotide triphosphate hydrolases"/>
    <property type="match status" value="1"/>
</dbReference>
<dbReference type="InterPro" id="IPR003593">
    <property type="entry name" value="AAA+_ATPase"/>
</dbReference>
<name>A0ABP5KIG0_9ACTN</name>
<feature type="domain" description="AAA+ ATPase" evidence="2">
    <location>
        <begin position="49"/>
        <end position="247"/>
    </location>
</feature>
<dbReference type="GO" id="GO:0005524">
    <property type="term" value="F:ATP binding"/>
    <property type="evidence" value="ECO:0007669"/>
    <property type="project" value="UniProtKB-KW"/>
</dbReference>
<keyword evidence="4" id="KW-1185">Reference proteome</keyword>
<sequence length="409" mass="42481">MTSTASGARVPLPNPYTPGQVPRFLAGRREELGRIRDQVGRVATYGETGGPLLVFHAPRGLGKTSLLRAAQRETAELGVVSVWVSCVRGTPVLPELVAGVARSLERAEVTAGATSGAEGTRWRARLDRIGVELGVVGLAGVRVSADLRDDEPQDPSPTAPVTALEDLLHDAATLVRRRGGAGLLVLVDELHAAQRGELSLLLNALQNLDGQREDNPLAVVTAGLPVTPEAITRAATFGERSAFVALDLLADADARAAVTGPADALGVSWTVPALDAVVAESGGYPYFLQLLGSAAWAAAAPAAGERIGLADVRAGVPAAQGQITAMYRARWGSATPGEQAFLAAMAASVPDEGNVSRAQIAAALGQDSRAISVPRERLIDKGVIEPVGHGLVRFTLPGFAAFVRRRGEP</sequence>
<reference evidence="4" key="1">
    <citation type="journal article" date="2019" name="Int. J. Syst. Evol. Microbiol.">
        <title>The Global Catalogue of Microorganisms (GCM) 10K type strain sequencing project: providing services to taxonomists for standard genome sequencing and annotation.</title>
        <authorList>
            <consortium name="The Broad Institute Genomics Platform"/>
            <consortium name="The Broad Institute Genome Sequencing Center for Infectious Disease"/>
            <person name="Wu L."/>
            <person name="Ma J."/>
        </authorList>
    </citation>
    <scope>NUCLEOTIDE SEQUENCE [LARGE SCALE GENOMIC DNA]</scope>
    <source>
        <strain evidence="4">JCM 16021</strain>
    </source>
</reference>